<dbReference type="InterPro" id="IPR018247">
    <property type="entry name" value="EF_Hand_1_Ca_BS"/>
</dbReference>
<dbReference type="SUPFAM" id="SSF47576">
    <property type="entry name" value="Calponin-homology domain, CH-domain"/>
    <property type="match status" value="2"/>
</dbReference>
<dbReference type="CDD" id="cd21217">
    <property type="entry name" value="CH_PLS_FIM_rpt1"/>
    <property type="match status" value="1"/>
</dbReference>
<evidence type="ECO:0000256" key="3">
    <source>
        <dbReference type="SAM" id="Coils"/>
    </source>
</evidence>
<dbReference type="InterPro" id="IPR011993">
    <property type="entry name" value="PH-like_dom_sf"/>
</dbReference>
<dbReference type="Gene3D" id="2.30.29.30">
    <property type="entry name" value="Pleckstrin-homology domain (PH domain)/Phosphotyrosine-binding domain (PTB)"/>
    <property type="match status" value="1"/>
</dbReference>
<dbReference type="Proteomes" id="UP001149090">
    <property type="component" value="Unassembled WGS sequence"/>
</dbReference>
<evidence type="ECO:0000256" key="1">
    <source>
        <dbReference type="ARBA" id="ARBA00022737"/>
    </source>
</evidence>
<feature type="coiled-coil region" evidence="3">
    <location>
        <begin position="989"/>
        <end position="1055"/>
    </location>
</feature>
<dbReference type="InterPro" id="IPR001715">
    <property type="entry name" value="CH_dom"/>
</dbReference>
<feature type="region of interest" description="Disordered" evidence="4">
    <location>
        <begin position="679"/>
        <end position="702"/>
    </location>
</feature>
<dbReference type="GO" id="GO:0051017">
    <property type="term" value="P:actin filament bundle assembly"/>
    <property type="evidence" value="ECO:0007669"/>
    <property type="project" value="InterPro"/>
</dbReference>
<dbReference type="PROSITE" id="PS50021">
    <property type="entry name" value="CH"/>
    <property type="match status" value="3"/>
</dbReference>
<dbReference type="SMART" id="SM00233">
    <property type="entry name" value="PH"/>
    <property type="match status" value="1"/>
</dbReference>
<feature type="region of interest" description="Disordered" evidence="4">
    <location>
        <begin position="864"/>
        <end position="907"/>
    </location>
</feature>
<evidence type="ECO:0000259" key="5">
    <source>
        <dbReference type="PROSITE" id="PS50003"/>
    </source>
</evidence>
<evidence type="ECO:0000256" key="4">
    <source>
        <dbReference type="SAM" id="MobiDB-lite"/>
    </source>
</evidence>
<dbReference type="InterPro" id="IPR001589">
    <property type="entry name" value="Actinin_actin-bd_CS"/>
</dbReference>
<dbReference type="SUPFAM" id="SSF50729">
    <property type="entry name" value="PH domain-like"/>
    <property type="match status" value="1"/>
</dbReference>
<dbReference type="GO" id="GO:0032432">
    <property type="term" value="C:actin filament bundle"/>
    <property type="evidence" value="ECO:0007669"/>
    <property type="project" value="TreeGrafter"/>
</dbReference>
<evidence type="ECO:0000256" key="2">
    <source>
        <dbReference type="ARBA" id="ARBA00023203"/>
    </source>
</evidence>
<feature type="compositionally biased region" description="Basic and acidic residues" evidence="4">
    <location>
        <begin position="886"/>
        <end position="895"/>
    </location>
</feature>
<dbReference type="PANTHER" id="PTHR19961">
    <property type="entry name" value="FIMBRIN/PLASTIN"/>
    <property type="match status" value="1"/>
</dbReference>
<keyword evidence="8" id="KW-1185">Reference proteome</keyword>
<feature type="coiled-coil region" evidence="3">
    <location>
        <begin position="1103"/>
        <end position="1231"/>
    </location>
</feature>
<dbReference type="GO" id="GO:0005737">
    <property type="term" value="C:cytoplasm"/>
    <property type="evidence" value="ECO:0007669"/>
    <property type="project" value="TreeGrafter"/>
</dbReference>
<dbReference type="CDD" id="cd00821">
    <property type="entry name" value="PH"/>
    <property type="match status" value="1"/>
</dbReference>
<dbReference type="InterPro" id="IPR039959">
    <property type="entry name" value="Fimbrin/Plastin"/>
</dbReference>
<dbReference type="PROSITE" id="PS00020">
    <property type="entry name" value="ACTININ_2"/>
    <property type="match status" value="1"/>
</dbReference>
<feature type="compositionally biased region" description="Basic and acidic residues" evidence="4">
    <location>
        <begin position="691"/>
        <end position="702"/>
    </location>
</feature>
<accession>A0A9Q0LM97</accession>
<proteinExistence type="predicted"/>
<dbReference type="PROSITE" id="PS50003">
    <property type="entry name" value="PH_DOMAIN"/>
    <property type="match status" value="1"/>
</dbReference>
<organism evidence="7 8">
    <name type="scientific">Anaeramoeba ignava</name>
    <name type="common">Anaerobic marine amoeba</name>
    <dbReference type="NCBI Taxonomy" id="1746090"/>
    <lineage>
        <taxon>Eukaryota</taxon>
        <taxon>Metamonada</taxon>
        <taxon>Anaeramoebidae</taxon>
        <taxon>Anaeramoeba</taxon>
    </lineage>
</organism>
<keyword evidence="3" id="KW-0175">Coiled coil</keyword>
<dbReference type="InterPro" id="IPR036872">
    <property type="entry name" value="CH_dom_sf"/>
</dbReference>
<dbReference type="GO" id="GO:0005884">
    <property type="term" value="C:actin filament"/>
    <property type="evidence" value="ECO:0007669"/>
    <property type="project" value="TreeGrafter"/>
</dbReference>
<evidence type="ECO:0000259" key="6">
    <source>
        <dbReference type="PROSITE" id="PS50021"/>
    </source>
</evidence>
<gene>
    <name evidence="7" type="ORF">M0811_06978</name>
</gene>
<feature type="coiled-coil region" evidence="3">
    <location>
        <begin position="189"/>
        <end position="216"/>
    </location>
</feature>
<dbReference type="InterPro" id="IPR001849">
    <property type="entry name" value="PH_domain"/>
</dbReference>
<protein>
    <submittedName>
        <fullName evidence="7">Uncharacterized protein</fullName>
    </submittedName>
</protein>
<dbReference type="GO" id="GO:0051015">
    <property type="term" value="F:actin filament binding"/>
    <property type="evidence" value="ECO:0007669"/>
    <property type="project" value="InterPro"/>
</dbReference>
<sequence>MSKITDRERNRYVDFINKTLKEDPHVGDSLPINPDTMEIFDVIAEGVLLNKLILNYFPGVVDERKIVFKKKKSMFEKNINNEVCIKGAKAIGCTVVGIGGKDITDKKVTLTLGLVWQIIKFSLLARVKMKLAEQQDLQTSLGTDAKETPPDQILLRWFNHYLEKAGSKRKVKNFGEDLADGEGYLVILRQILTEGRDSLLAELESLEDNEENRERIEMIKNRLWELDQAKIMIEEALANPDHKKRAEVIEKVAEMLNCNDFVNANDITEANPRLGLAFSATLFNKASDRTVPDPSKQEIEKLKKEVAMLQQRVRKLHSGFLSHVTTETGFKTFEELKSEFIPPSIRFALLGENENENQKQFSISEQDPIDVLLRWINNSFEKAGNKRILTNTSEDIKDSEAYVVLFKSIFQEQEKQYSNFITKLEKKKEIESVPSLIKLMENKKQKIRELIQKNDTILKTTNQLERAKLVIEIAEQFMGSKCFIKPEDITQGSSELNASFIGSLFKQVMEESKFLRSQSKLLEEMKMKKNIEKLKTGVLDHSRNLVENLMSSFKKSLPFTPKKILPTKMFSLNKLLNPQEMENLPQEQRKLMQNSLIDENEFDFSFIRRDGEKIDPVKSVIQWINSQSEKRGFDSIKEISDLKDGKIYAFILSDILSKETEYLQIQKDMIEQKMIKEREEADQQELTGNQETEKQKEDESEKQLVLIQEMEEKIEEMEKLKEKISTILSLSKEKTTIEPQQRKQNAGLIVEISNYLNIAPFIDPTDIAKGDQEINILFSTSLMKRTFDNQRLASLIKSNIELSERLVQLEERIKKVSETRAQSAKNRIENNIEVQKKRKELQKKQQEVQKKQKERLKLLEQKKKLRQKKKHQFSPDSSQSIEEDQKESQTEKSGDTENDQNEDNKIEKDDLEKEFEHENALEWMNYHLQKQGINRKLQSYEDLSDGVGYAAAFVGILGKKKERIKYEIEKIKARIKLQELDPKKIPEELKLTKEEIEEYQQRAKELEKQLDSVQEKIDFTINLVNDPDKPDFDLNQNLENLSDSERNEFLKKKEEFLAGKKQKRIDGLSQISEFLGINNLISTTELQSGDNTLNMEISNELFQETKQKELDEEKNQLIEELQEKIAFLTQENTELQTEVDSLTEALENLVEEKDTLETEYEEYQKNKEDEIDLLNQKHREELEKQIQTSVREIQEIKSELGKSEGEKGQLVQRLTEIENRSKQEAERLTKENVEALTTAESRKKLELAKLRELMKRDQKDGWLYHFQTTLFKKTKWKRKWFMLRDNVLSSFKTPDSLNKPDEMFLVSEIRVYKNADKDLKRKHVFQIRVNEIDYYLAASSEEEMKEWVHALTTARRVQDQVQLLSNGTTEILETKK</sequence>
<feature type="domain" description="Calponin-homology (CH)" evidence="6">
    <location>
        <begin position="366"/>
        <end position="509"/>
    </location>
</feature>
<dbReference type="Pfam" id="PF00307">
    <property type="entry name" value="CH"/>
    <property type="match status" value="3"/>
</dbReference>
<evidence type="ECO:0000313" key="8">
    <source>
        <dbReference type="Proteomes" id="UP001149090"/>
    </source>
</evidence>
<feature type="domain" description="Calponin-homology (CH)" evidence="6">
    <location>
        <begin position="6"/>
        <end position="123"/>
    </location>
</feature>
<feature type="domain" description="PH" evidence="5">
    <location>
        <begin position="1256"/>
        <end position="1356"/>
    </location>
</feature>
<keyword evidence="1" id="KW-0677">Repeat</keyword>
<dbReference type="OrthoDB" id="9970435at2759"/>
<dbReference type="SMART" id="SM00033">
    <property type="entry name" value="CH"/>
    <property type="match status" value="3"/>
</dbReference>
<comment type="caution">
    <text evidence="7">The sequence shown here is derived from an EMBL/GenBank/DDBJ whole genome shotgun (WGS) entry which is preliminary data.</text>
</comment>
<reference evidence="7" key="1">
    <citation type="submission" date="2022-10" db="EMBL/GenBank/DDBJ databases">
        <title>Novel sulphate-reducing endosymbionts in the free-living metamonad Anaeramoeba.</title>
        <authorList>
            <person name="Jerlstrom-Hultqvist J."/>
            <person name="Cepicka I."/>
            <person name="Gallot-Lavallee L."/>
            <person name="Salas-Leiva D."/>
            <person name="Curtis B.A."/>
            <person name="Zahonova K."/>
            <person name="Pipaliya S."/>
            <person name="Dacks J."/>
            <person name="Roger A.J."/>
        </authorList>
    </citation>
    <scope>NUCLEOTIDE SEQUENCE</scope>
    <source>
        <strain evidence="7">BMAN</strain>
    </source>
</reference>
<dbReference type="PROSITE" id="PS00018">
    <property type="entry name" value="EF_HAND_1"/>
    <property type="match status" value="1"/>
</dbReference>
<dbReference type="PANTHER" id="PTHR19961:SF18">
    <property type="entry name" value="FI19014P1"/>
    <property type="match status" value="1"/>
</dbReference>
<dbReference type="GO" id="GO:0051639">
    <property type="term" value="P:actin filament network formation"/>
    <property type="evidence" value="ECO:0007669"/>
    <property type="project" value="TreeGrafter"/>
</dbReference>
<keyword evidence="2" id="KW-0009">Actin-binding</keyword>
<dbReference type="EMBL" id="JAPDFW010000063">
    <property type="protein sequence ID" value="KAJ5076116.1"/>
    <property type="molecule type" value="Genomic_DNA"/>
</dbReference>
<feature type="domain" description="Calponin-homology (CH)" evidence="6">
    <location>
        <begin position="148"/>
        <end position="287"/>
    </location>
</feature>
<name>A0A9Q0LM97_ANAIG</name>
<dbReference type="Gene3D" id="1.10.418.10">
    <property type="entry name" value="Calponin-like domain"/>
    <property type="match status" value="4"/>
</dbReference>
<dbReference type="Pfam" id="PF00169">
    <property type="entry name" value="PH"/>
    <property type="match status" value="1"/>
</dbReference>
<evidence type="ECO:0000313" key="7">
    <source>
        <dbReference type="EMBL" id="KAJ5076116.1"/>
    </source>
</evidence>